<protein>
    <submittedName>
        <fullName evidence="1">Putative single-stranded DNA binding protein</fullName>
    </submittedName>
</protein>
<dbReference type="RefSeq" id="YP_009294245.1">
    <property type="nucleotide sequence ID" value="NC_031147.1"/>
</dbReference>
<evidence type="ECO:0000313" key="1">
    <source>
        <dbReference type="EMBL" id="AOM67685.1"/>
    </source>
</evidence>
<accession>A0A1C9CH42</accession>
<gene>
    <name evidence="1" type="primary">ycf41</name>
    <name evidence="1" type="ORF">Palma_053</name>
</gene>
<dbReference type="GeneID" id="29070187"/>
<organism evidence="1">
    <name type="scientific">Palmaria palmata</name>
    <name type="common">Dulse</name>
    <name type="synonym">Rhodymenia palmata</name>
    <dbReference type="NCBI Taxonomy" id="2822"/>
    <lineage>
        <taxon>Eukaryota</taxon>
        <taxon>Rhodophyta</taxon>
        <taxon>Florideophyceae</taxon>
        <taxon>Nemaliophycidae</taxon>
        <taxon>Palmariales</taxon>
        <taxon>Palmariaceae</taxon>
        <taxon>Palmaria</taxon>
    </lineage>
</organism>
<sequence>MNLTCLTIQIATWPEQYINKNQQKITSCIVRIPNAIKGCEYCYFYAIARGDIETQLSRLYKKGDYLIIEGYLKLQKVISNNLELNIIILQVSPIILE</sequence>
<dbReference type="EMBL" id="KX284726">
    <property type="protein sequence ID" value="AOM67685.1"/>
    <property type="molecule type" value="Genomic_DNA"/>
</dbReference>
<geneLocation type="plastid" evidence="1"/>
<proteinExistence type="predicted"/>
<name>A0A1C9CH42_PALPL</name>
<keyword evidence="1" id="KW-0934">Plastid</keyword>
<reference evidence="1" key="1">
    <citation type="journal article" date="2018" name="PLoS ONE">
        <title>Plastid genome analysis of three Nemaliophycidae red algal species suggests environmental adaptation for iron limited habitats.</title>
        <authorList>
            <person name="Cho C.H."/>
            <person name="Choi J.W."/>
            <person name="Lam D.W."/>
            <person name="Kim K.M."/>
            <person name="Yoon H.S."/>
        </authorList>
    </citation>
    <scope>NUCLEOTIDE SEQUENCE</scope>
</reference>
<dbReference type="AlphaFoldDB" id="A0A1C9CH42"/>